<dbReference type="Proteomes" id="UP000886657">
    <property type="component" value="Unassembled WGS sequence"/>
</dbReference>
<name>A0A9D7SI31_9BACT</name>
<sequence>MPPGNQRSKTPVKVIEKTTAEACLAIAQGVQHTRHLAGDAAGSEAARKVARIIQEEFLGPRDPIHRRERLLCEGCDP</sequence>
<evidence type="ECO:0000313" key="1">
    <source>
        <dbReference type="EMBL" id="MBK9796618.1"/>
    </source>
</evidence>
<organism evidence="1 2">
    <name type="scientific">Candidatus Geothrix skivensis</name>
    <dbReference type="NCBI Taxonomy" id="2954439"/>
    <lineage>
        <taxon>Bacteria</taxon>
        <taxon>Pseudomonadati</taxon>
        <taxon>Acidobacteriota</taxon>
        <taxon>Holophagae</taxon>
        <taxon>Holophagales</taxon>
        <taxon>Holophagaceae</taxon>
        <taxon>Geothrix</taxon>
    </lineage>
</organism>
<protein>
    <submittedName>
        <fullName evidence="1">Uncharacterized protein</fullName>
    </submittedName>
</protein>
<accession>A0A9D7SI31</accession>
<comment type="caution">
    <text evidence="1">The sequence shown here is derived from an EMBL/GenBank/DDBJ whole genome shotgun (WGS) entry which is preliminary data.</text>
</comment>
<gene>
    <name evidence="1" type="ORF">IPP58_08975</name>
</gene>
<dbReference type="AlphaFoldDB" id="A0A9D7SI31"/>
<evidence type="ECO:0000313" key="2">
    <source>
        <dbReference type="Proteomes" id="UP000886657"/>
    </source>
</evidence>
<reference evidence="1" key="1">
    <citation type="submission" date="2020-10" db="EMBL/GenBank/DDBJ databases">
        <title>Connecting structure to function with the recovery of over 1000 high-quality activated sludge metagenome-assembled genomes encoding full-length rRNA genes using long-read sequencing.</title>
        <authorList>
            <person name="Singleton C.M."/>
            <person name="Petriglieri F."/>
            <person name="Kristensen J.M."/>
            <person name="Kirkegaard R.H."/>
            <person name="Michaelsen T.Y."/>
            <person name="Andersen M.H."/>
            <person name="Karst S.M."/>
            <person name="Dueholm M.S."/>
            <person name="Nielsen P.H."/>
            <person name="Albertsen M."/>
        </authorList>
    </citation>
    <scope>NUCLEOTIDE SEQUENCE</scope>
    <source>
        <strain evidence="1">Skiv_18-Q3-R9-52_MAXAC.067</strain>
    </source>
</reference>
<proteinExistence type="predicted"/>
<dbReference type="EMBL" id="JADKIO010000006">
    <property type="protein sequence ID" value="MBK9796618.1"/>
    <property type="molecule type" value="Genomic_DNA"/>
</dbReference>